<evidence type="ECO:0008006" key="5">
    <source>
        <dbReference type="Google" id="ProtNLM"/>
    </source>
</evidence>
<dbReference type="Proteomes" id="UP000053660">
    <property type="component" value="Unassembled WGS sequence"/>
</dbReference>
<accession>A0A0B1TEK3</accession>
<keyword evidence="1" id="KW-0812">Transmembrane</keyword>
<evidence type="ECO:0000313" key="4">
    <source>
        <dbReference type="Proteomes" id="UP000053660"/>
    </source>
</evidence>
<protein>
    <recommendedName>
        <fullName evidence="5">7TM GPCR serpentine receptor class x (Srx) domain-containing protein</fullName>
    </recommendedName>
</protein>
<evidence type="ECO:0000313" key="3">
    <source>
        <dbReference type="EMBL" id="KHJ95664.1"/>
    </source>
</evidence>
<feature type="signal peptide" evidence="2">
    <location>
        <begin position="1"/>
        <end position="20"/>
    </location>
</feature>
<keyword evidence="1" id="KW-0472">Membrane</keyword>
<evidence type="ECO:0000256" key="2">
    <source>
        <dbReference type="SAM" id="SignalP"/>
    </source>
</evidence>
<organism evidence="3 4">
    <name type="scientific">Oesophagostomum dentatum</name>
    <name type="common">Nodular worm</name>
    <dbReference type="NCBI Taxonomy" id="61180"/>
    <lineage>
        <taxon>Eukaryota</taxon>
        <taxon>Metazoa</taxon>
        <taxon>Ecdysozoa</taxon>
        <taxon>Nematoda</taxon>
        <taxon>Chromadorea</taxon>
        <taxon>Rhabditida</taxon>
        <taxon>Rhabditina</taxon>
        <taxon>Rhabditomorpha</taxon>
        <taxon>Strongyloidea</taxon>
        <taxon>Strongylidae</taxon>
        <taxon>Oesophagostomum</taxon>
    </lineage>
</organism>
<feature type="chain" id="PRO_5002065894" description="7TM GPCR serpentine receptor class x (Srx) domain-containing protein" evidence="2">
    <location>
        <begin position="21"/>
        <end position="140"/>
    </location>
</feature>
<feature type="transmembrane region" description="Helical" evidence="1">
    <location>
        <begin position="38"/>
        <end position="59"/>
    </location>
</feature>
<keyword evidence="2" id="KW-0732">Signal</keyword>
<feature type="transmembrane region" description="Helical" evidence="1">
    <location>
        <begin position="80"/>
        <end position="99"/>
    </location>
</feature>
<keyword evidence="4" id="KW-1185">Reference proteome</keyword>
<sequence>MLSYPFQVLGLCCAILNGLCFPNEVVLKCTNTIHSVTQLFSIICVNSFFLVVTIILALCNLCGVMDSFYKFNFPVIERKIYLLTIFMYIVSLIMVAAAISGSTFIFAWFLPLVFTLLTTITYTYDLTCRSDGSILAALCP</sequence>
<proteinExistence type="predicted"/>
<feature type="transmembrane region" description="Helical" evidence="1">
    <location>
        <begin position="105"/>
        <end position="124"/>
    </location>
</feature>
<gene>
    <name evidence="3" type="ORF">OESDEN_04385</name>
</gene>
<keyword evidence="1" id="KW-1133">Transmembrane helix</keyword>
<dbReference type="OrthoDB" id="5825840at2759"/>
<name>A0A0B1TEK3_OESDE</name>
<reference evidence="3 4" key="1">
    <citation type="submission" date="2014-03" db="EMBL/GenBank/DDBJ databases">
        <title>Draft genome of the hookworm Oesophagostomum dentatum.</title>
        <authorList>
            <person name="Mitreva M."/>
        </authorList>
    </citation>
    <scope>NUCLEOTIDE SEQUENCE [LARGE SCALE GENOMIC DNA]</scope>
    <source>
        <strain evidence="3 4">OD-Hann</strain>
    </source>
</reference>
<evidence type="ECO:0000256" key="1">
    <source>
        <dbReference type="SAM" id="Phobius"/>
    </source>
</evidence>
<dbReference type="AlphaFoldDB" id="A0A0B1TEK3"/>
<dbReference type="EMBL" id="KN549890">
    <property type="protein sequence ID" value="KHJ95664.1"/>
    <property type="molecule type" value="Genomic_DNA"/>
</dbReference>